<dbReference type="Gene3D" id="3.30.160.60">
    <property type="entry name" value="Classic Zinc Finger"/>
    <property type="match status" value="3"/>
</dbReference>
<comment type="caution">
    <text evidence="11">The sequence shown here is derived from an EMBL/GenBank/DDBJ whole genome shotgun (WGS) entry which is preliminary data.</text>
</comment>
<name>A0ABR1HM29_9HYPO</name>
<evidence type="ECO:0000313" key="12">
    <source>
        <dbReference type="Proteomes" id="UP001498421"/>
    </source>
</evidence>
<evidence type="ECO:0000256" key="3">
    <source>
        <dbReference type="ARBA" id="ARBA00022771"/>
    </source>
</evidence>
<dbReference type="InterPro" id="IPR051061">
    <property type="entry name" value="Zinc_finger_trans_reg"/>
</dbReference>
<evidence type="ECO:0000256" key="9">
    <source>
        <dbReference type="SAM" id="MobiDB-lite"/>
    </source>
</evidence>
<proteinExistence type="predicted"/>
<comment type="subcellular location">
    <subcellularLocation>
        <location evidence="1">Nucleus</location>
    </subcellularLocation>
</comment>
<evidence type="ECO:0000256" key="2">
    <source>
        <dbReference type="ARBA" id="ARBA00022723"/>
    </source>
</evidence>
<dbReference type="InterPro" id="IPR036236">
    <property type="entry name" value="Znf_C2H2_sf"/>
</dbReference>
<dbReference type="PANTHER" id="PTHR46179">
    <property type="entry name" value="ZINC FINGER PROTEIN"/>
    <property type="match status" value="1"/>
</dbReference>
<evidence type="ECO:0000313" key="11">
    <source>
        <dbReference type="EMBL" id="KAK7422032.1"/>
    </source>
</evidence>
<gene>
    <name evidence="11" type="ORF">QQZ08_009681</name>
</gene>
<feature type="region of interest" description="Disordered" evidence="9">
    <location>
        <begin position="88"/>
        <end position="118"/>
    </location>
</feature>
<protein>
    <recommendedName>
        <fullName evidence="10">C2H2-type domain-containing protein</fullName>
    </recommendedName>
</protein>
<dbReference type="Proteomes" id="UP001498421">
    <property type="component" value="Unassembled WGS sequence"/>
</dbReference>
<keyword evidence="6" id="KW-0804">Transcription</keyword>
<keyword evidence="12" id="KW-1185">Reference proteome</keyword>
<dbReference type="SMART" id="SM00355">
    <property type="entry name" value="ZnF_C2H2"/>
    <property type="match status" value="3"/>
</dbReference>
<evidence type="ECO:0000256" key="4">
    <source>
        <dbReference type="ARBA" id="ARBA00022833"/>
    </source>
</evidence>
<feature type="region of interest" description="Disordered" evidence="9">
    <location>
        <begin position="1"/>
        <end position="74"/>
    </location>
</feature>
<evidence type="ECO:0000259" key="10">
    <source>
        <dbReference type="PROSITE" id="PS50157"/>
    </source>
</evidence>
<keyword evidence="5" id="KW-0805">Transcription regulation</keyword>
<sequence length="222" mass="24882">MTMYHTPMDNDQLLSAQAGNQTFASPSHSQSWQRQTASLSFEPMQPEPRFHNAHDRPFDHRASTVNRSGHSLGYDRDLEPIEGYQYYSVPQQGHGGSSSADAAPPSPVGTSSASSSPRDDCYGWMNAVDSSERQVCHCGKAFRRPSDLAKHQKYHIKYFSCLFSGCEKAFATQKDLSRHVRTHRKGDGWRCTVDGCRKAAAGHVYSRKDNFDRHMRTAHGDS</sequence>
<evidence type="ECO:0000256" key="1">
    <source>
        <dbReference type="ARBA" id="ARBA00004123"/>
    </source>
</evidence>
<dbReference type="EMBL" id="JAZAVK010000113">
    <property type="protein sequence ID" value="KAK7422032.1"/>
    <property type="molecule type" value="Genomic_DNA"/>
</dbReference>
<keyword evidence="7" id="KW-0539">Nucleus</keyword>
<dbReference type="PANTHER" id="PTHR46179:SF13">
    <property type="entry name" value="C2H2-TYPE DOMAIN-CONTAINING PROTEIN"/>
    <property type="match status" value="1"/>
</dbReference>
<feature type="domain" description="C2H2-type" evidence="10">
    <location>
        <begin position="133"/>
        <end position="155"/>
    </location>
</feature>
<keyword evidence="4" id="KW-0862">Zinc</keyword>
<accession>A0ABR1HM29</accession>
<feature type="compositionally biased region" description="Basic and acidic residues" evidence="9">
    <location>
        <begin position="48"/>
        <end position="62"/>
    </location>
</feature>
<reference evidence="11 12" key="1">
    <citation type="journal article" date="2025" name="Microbiol. Resour. Announc.">
        <title>Draft genome sequences for Neonectria magnoliae and Neonectria punicea, canker pathogens of Liriodendron tulipifera and Acer saccharum in West Virginia.</title>
        <authorList>
            <person name="Petronek H.M."/>
            <person name="Kasson M.T."/>
            <person name="Metheny A.M."/>
            <person name="Stauder C.M."/>
            <person name="Lovett B."/>
            <person name="Lynch S.C."/>
            <person name="Garnas J.R."/>
            <person name="Kasson L.R."/>
            <person name="Stajich J.E."/>
        </authorList>
    </citation>
    <scope>NUCLEOTIDE SEQUENCE [LARGE SCALE GENOMIC DNA]</scope>
    <source>
        <strain evidence="11 12">NRRL 64651</strain>
    </source>
</reference>
<dbReference type="SUPFAM" id="SSF57667">
    <property type="entry name" value="beta-beta-alpha zinc fingers"/>
    <property type="match status" value="1"/>
</dbReference>
<evidence type="ECO:0000256" key="8">
    <source>
        <dbReference type="PROSITE-ProRule" id="PRU00042"/>
    </source>
</evidence>
<evidence type="ECO:0000256" key="7">
    <source>
        <dbReference type="ARBA" id="ARBA00023242"/>
    </source>
</evidence>
<dbReference type="PROSITE" id="PS50157">
    <property type="entry name" value="ZINC_FINGER_C2H2_2"/>
    <property type="match status" value="2"/>
</dbReference>
<feature type="domain" description="C2H2-type" evidence="10">
    <location>
        <begin position="159"/>
        <end position="183"/>
    </location>
</feature>
<keyword evidence="2" id="KW-0479">Metal-binding</keyword>
<feature type="compositionally biased region" description="Polar residues" evidence="9">
    <location>
        <begin position="12"/>
        <end position="39"/>
    </location>
</feature>
<evidence type="ECO:0000256" key="6">
    <source>
        <dbReference type="ARBA" id="ARBA00023163"/>
    </source>
</evidence>
<keyword evidence="3 8" id="KW-0863">Zinc-finger</keyword>
<dbReference type="PROSITE" id="PS00028">
    <property type="entry name" value="ZINC_FINGER_C2H2_1"/>
    <property type="match status" value="1"/>
</dbReference>
<feature type="compositionally biased region" description="Low complexity" evidence="9">
    <location>
        <begin position="97"/>
        <end position="116"/>
    </location>
</feature>
<dbReference type="InterPro" id="IPR013087">
    <property type="entry name" value="Znf_C2H2_type"/>
</dbReference>
<dbReference type="Pfam" id="PF00096">
    <property type="entry name" value="zf-C2H2"/>
    <property type="match status" value="2"/>
</dbReference>
<evidence type="ECO:0000256" key="5">
    <source>
        <dbReference type="ARBA" id="ARBA00023015"/>
    </source>
</evidence>
<organism evidence="11 12">
    <name type="scientific">Neonectria magnoliae</name>
    <dbReference type="NCBI Taxonomy" id="2732573"/>
    <lineage>
        <taxon>Eukaryota</taxon>
        <taxon>Fungi</taxon>
        <taxon>Dikarya</taxon>
        <taxon>Ascomycota</taxon>
        <taxon>Pezizomycotina</taxon>
        <taxon>Sordariomycetes</taxon>
        <taxon>Hypocreomycetidae</taxon>
        <taxon>Hypocreales</taxon>
        <taxon>Nectriaceae</taxon>
        <taxon>Neonectria</taxon>
    </lineage>
</organism>